<dbReference type="AlphaFoldDB" id="A0A6C2U688"/>
<evidence type="ECO:0000259" key="2">
    <source>
        <dbReference type="Pfam" id="PF13635"/>
    </source>
</evidence>
<evidence type="ECO:0000313" key="4">
    <source>
        <dbReference type="Proteomes" id="UP000366872"/>
    </source>
</evidence>
<proteinExistence type="predicted"/>
<reference evidence="3 4" key="1">
    <citation type="submission" date="2019-04" db="EMBL/GenBank/DDBJ databases">
        <authorList>
            <person name="Van Vliet M D."/>
        </authorList>
    </citation>
    <scope>NUCLEOTIDE SEQUENCE [LARGE SCALE GENOMIC DNA]</scope>
    <source>
        <strain evidence="3 4">F1</strain>
    </source>
</reference>
<dbReference type="InterPro" id="IPR027417">
    <property type="entry name" value="P-loop_NTPase"/>
</dbReference>
<dbReference type="PANTHER" id="PTHR33295:SF7">
    <property type="entry name" value="ATPASE"/>
    <property type="match status" value="1"/>
</dbReference>
<evidence type="ECO:0000259" key="1">
    <source>
        <dbReference type="Pfam" id="PF13173"/>
    </source>
</evidence>
<dbReference type="InterPro" id="IPR041682">
    <property type="entry name" value="AAA_14"/>
</dbReference>
<name>A0A6C2U688_PONDE</name>
<accession>A0A6C2U688</accession>
<dbReference type="SUPFAM" id="SSF52540">
    <property type="entry name" value="P-loop containing nucleoside triphosphate hydrolases"/>
    <property type="match status" value="1"/>
</dbReference>
<dbReference type="Pfam" id="PF13635">
    <property type="entry name" value="DUF4143"/>
    <property type="match status" value="1"/>
</dbReference>
<dbReference type="EMBL" id="CAAHFG010000002">
    <property type="protein sequence ID" value="VGO14906.1"/>
    <property type="molecule type" value="Genomic_DNA"/>
</dbReference>
<feature type="domain" description="DUF4143" evidence="2">
    <location>
        <begin position="227"/>
        <end position="391"/>
    </location>
</feature>
<protein>
    <recommendedName>
        <fullName evidence="5">AAA+ ATPase domain-containing protein</fullName>
    </recommendedName>
</protein>
<dbReference type="RefSeq" id="WP_136080527.1">
    <property type="nucleotide sequence ID" value="NZ_CAAHFG010000002.1"/>
</dbReference>
<dbReference type="InterPro" id="IPR025420">
    <property type="entry name" value="DUF4143"/>
</dbReference>
<feature type="domain" description="AAA" evidence="1">
    <location>
        <begin position="18"/>
        <end position="151"/>
    </location>
</feature>
<sequence>MKRLLYNDLVEWKKTVVRKPLILRGARQVGKSWLLSEFGRHEFPAFHLFDFEKDSDRLLPLFEESLEPGKLLQGLALVQNRPIHQDDLIVFDEIQACPRALTSLKYFCEELPEQPVCAAGSLLGVAIAGGSFPVGKVTFLDLYPLDFEEFLMNSGQDLLFEAFVSSWNARKVSGIAHTGLWSLLKEFYIVGGMPEAVQTYFGHGDRKAEGFFAVRKLQSALIGSFLQDFTKHSGAVNAAHIAAVFENIPRQLSGYMDASVKRYRFKDVVPGRKGYGQLEGPIGWLEKAGLVHRVSVCERAEVPFNAFCKNNMFKLFVLDGGLLGCMLGLSPDSLMAQDYGLTKGFFAENHVAAEFVAAGESHLYSWSERNSEIEFLMDWGGEVVPVEVKSGLRTKAQSLRRFILKYNPRHVIKISAKPLEVSNETLINVPLYYAGRLARGGRDFLEGSGT</sequence>
<evidence type="ECO:0000313" key="3">
    <source>
        <dbReference type="EMBL" id="VGO14906.1"/>
    </source>
</evidence>
<dbReference type="Pfam" id="PF13173">
    <property type="entry name" value="AAA_14"/>
    <property type="match status" value="1"/>
</dbReference>
<gene>
    <name evidence="3" type="ORF">PDESU_03476</name>
</gene>
<dbReference type="Proteomes" id="UP000366872">
    <property type="component" value="Unassembled WGS sequence"/>
</dbReference>
<evidence type="ECO:0008006" key="5">
    <source>
        <dbReference type="Google" id="ProtNLM"/>
    </source>
</evidence>
<dbReference type="PANTHER" id="PTHR33295">
    <property type="entry name" value="ATPASE"/>
    <property type="match status" value="1"/>
</dbReference>
<keyword evidence="4" id="KW-1185">Reference proteome</keyword>
<organism evidence="3 4">
    <name type="scientific">Pontiella desulfatans</name>
    <dbReference type="NCBI Taxonomy" id="2750659"/>
    <lineage>
        <taxon>Bacteria</taxon>
        <taxon>Pseudomonadati</taxon>
        <taxon>Kiritimatiellota</taxon>
        <taxon>Kiritimatiellia</taxon>
        <taxon>Kiritimatiellales</taxon>
        <taxon>Pontiellaceae</taxon>
        <taxon>Pontiella</taxon>
    </lineage>
</organism>